<dbReference type="RefSeq" id="WP_311707019.1">
    <property type="nucleotide sequence ID" value="NZ_JAVREL010000017.1"/>
</dbReference>
<evidence type="ECO:0000313" key="2">
    <source>
        <dbReference type="EMBL" id="MDT0345881.1"/>
    </source>
</evidence>
<dbReference type="Pfam" id="PF01636">
    <property type="entry name" value="APH"/>
    <property type="match status" value="1"/>
</dbReference>
<dbReference type="InterPro" id="IPR002575">
    <property type="entry name" value="Aminoglycoside_PTrfase"/>
</dbReference>
<dbReference type="Gene3D" id="3.90.1200.10">
    <property type="match status" value="1"/>
</dbReference>
<accession>A0ABU2MW65</accession>
<dbReference type="InterPro" id="IPR011009">
    <property type="entry name" value="Kinase-like_dom_sf"/>
</dbReference>
<gene>
    <name evidence="2" type="ORF">RM590_25315</name>
</gene>
<evidence type="ECO:0000313" key="3">
    <source>
        <dbReference type="Proteomes" id="UP001183246"/>
    </source>
</evidence>
<dbReference type="EMBL" id="JAVREL010000017">
    <property type="protein sequence ID" value="MDT0345881.1"/>
    <property type="molecule type" value="Genomic_DNA"/>
</dbReference>
<reference evidence="3" key="1">
    <citation type="submission" date="2023-07" db="EMBL/GenBank/DDBJ databases">
        <title>30 novel species of actinomycetes from the DSMZ collection.</title>
        <authorList>
            <person name="Nouioui I."/>
        </authorList>
    </citation>
    <scope>NUCLEOTIDE SEQUENCE [LARGE SCALE GENOMIC DNA]</scope>
    <source>
        <strain evidence="3">DSM 44938</strain>
    </source>
</reference>
<comment type="caution">
    <text evidence="2">The sequence shown here is derived from an EMBL/GenBank/DDBJ whole genome shotgun (WGS) entry which is preliminary data.</text>
</comment>
<feature type="domain" description="Aminoglycoside phosphotransferase" evidence="1">
    <location>
        <begin position="23"/>
        <end position="248"/>
    </location>
</feature>
<name>A0ABU2MW65_9ACTN</name>
<dbReference type="GO" id="GO:0016740">
    <property type="term" value="F:transferase activity"/>
    <property type="evidence" value="ECO:0007669"/>
    <property type="project" value="UniProtKB-KW"/>
</dbReference>
<keyword evidence="3" id="KW-1185">Reference proteome</keyword>
<organism evidence="2 3">
    <name type="scientific">Streptomyces litchfieldiae</name>
    <dbReference type="NCBI Taxonomy" id="3075543"/>
    <lineage>
        <taxon>Bacteria</taxon>
        <taxon>Bacillati</taxon>
        <taxon>Actinomycetota</taxon>
        <taxon>Actinomycetes</taxon>
        <taxon>Kitasatosporales</taxon>
        <taxon>Streptomycetaceae</taxon>
        <taxon>Streptomyces</taxon>
    </lineage>
</organism>
<dbReference type="EC" id="2.7.1.-" evidence="2"/>
<keyword evidence="2" id="KW-0808">Transferase</keyword>
<protein>
    <submittedName>
        <fullName evidence="2">Aminoglycoside phosphotransferase family protein</fullName>
        <ecNumber evidence="2">2.7.1.-</ecNumber>
    </submittedName>
</protein>
<dbReference type="SUPFAM" id="SSF56112">
    <property type="entry name" value="Protein kinase-like (PK-like)"/>
    <property type="match status" value="1"/>
</dbReference>
<proteinExistence type="predicted"/>
<dbReference type="Proteomes" id="UP001183246">
    <property type="component" value="Unassembled WGS sequence"/>
</dbReference>
<sequence>MPLDAPAIAAAFGLGQPLGEPRPLANGDNPSVTRLLTTDRGRWVVKTDELLGDWWHKRAERTHRLESAALAAGIPMPRPVEPPAPAVGYWHHPAGEELVRVSEWVEGEELRVNESDPAGSLGGAAGWLGTTLGRVALLGLAGSGDPDEERPLHPVAEWHEWVAQAETAGLPIAGAARSLLPVVEDATALIADALREGPRTVLVHGDTSRANLLSTPDGYVLIDWDAACAEVPWWAAVDVAFRFATPFNGPVADGDPRVVRPLIEGYLGTGAPAGPADVSAFAGMLRSQLSVTAWCLWLALGHRGDDPERRAFGARLVTMAADGLPGVLRSLDGWTALLR</sequence>
<evidence type="ECO:0000259" key="1">
    <source>
        <dbReference type="Pfam" id="PF01636"/>
    </source>
</evidence>